<gene>
    <name evidence="1" type="ORF">PTRG_11575</name>
</gene>
<dbReference type="AlphaFoldDB" id="B2WNL5"/>
<protein>
    <submittedName>
        <fullName evidence="1">Uncharacterized protein</fullName>
    </submittedName>
</protein>
<evidence type="ECO:0000313" key="2">
    <source>
        <dbReference type="Proteomes" id="UP000001471"/>
    </source>
</evidence>
<sequence length="60" mass="6266">MYGCSAAAVMMCNLASFSNLFQMVGIPELGVGEVGRVGRKDKTVESLGRAAIGNAAWSGW</sequence>
<proteinExistence type="predicted"/>
<dbReference type="Proteomes" id="UP000001471">
    <property type="component" value="Unassembled WGS sequence"/>
</dbReference>
<evidence type="ECO:0000313" key="1">
    <source>
        <dbReference type="EMBL" id="EDU44625.1"/>
    </source>
</evidence>
<organism evidence="1 2">
    <name type="scientific">Pyrenophora tritici-repentis (strain Pt-1C-BFP)</name>
    <name type="common">Wheat tan spot fungus</name>
    <name type="synonym">Drechslera tritici-repentis</name>
    <dbReference type="NCBI Taxonomy" id="426418"/>
    <lineage>
        <taxon>Eukaryota</taxon>
        <taxon>Fungi</taxon>
        <taxon>Dikarya</taxon>
        <taxon>Ascomycota</taxon>
        <taxon>Pezizomycotina</taxon>
        <taxon>Dothideomycetes</taxon>
        <taxon>Pleosporomycetidae</taxon>
        <taxon>Pleosporales</taxon>
        <taxon>Pleosporineae</taxon>
        <taxon>Pleosporaceae</taxon>
        <taxon>Pyrenophora</taxon>
    </lineage>
</organism>
<reference evidence="2" key="1">
    <citation type="journal article" date="2013" name="G3 (Bethesda)">
        <title>Comparative genomics of a plant-pathogenic fungus, Pyrenophora tritici-repentis, reveals transduplication and the impact of repeat elements on pathogenicity and population divergence.</title>
        <authorList>
            <person name="Manning V.A."/>
            <person name="Pandelova I."/>
            <person name="Dhillon B."/>
            <person name="Wilhelm L.J."/>
            <person name="Goodwin S.B."/>
            <person name="Berlin A.M."/>
            <person name="Figueroa M."/>
            <person name="Freitag M."/>
            <person name="Hane J.K."/>
            <person name="Henrissat B."/>
            <person name="Holman W.H."/>
            <person name="Kodira C.D."/>
            <person name="Martin J."/>
            <person name="Oliver R.P."/>
            <person name="Robbertse B."/>
            <person name="Schackwitz W."/>
            <person name="Schwartz D.C."/>
            <person name="Spatafora J.W."/>
            <person name="Turgeon B.G."/>
            <person name="Yandava C."/>
            <person name="Young S."/>
            <person name="Zhou S."/>
            <person name="Zeng Q."/>
            <person name="Grigoriev I.V."/>
            <person name="Ma L.-J."/>
            <person name="Ciuffetti L.M."/>
        </authorList>
    </citation>
    <scope>NUCLEOTIDE SEQUENCE [LARGE SCALE GENOMIC DNA]</scope>
    <source>
        <strain evidence="2">Pt-1C-BFP</strain>
    </source>
</reference>
<name>B2WNL5_PYRTR</name>
<dbReference type="InParanoid" id="B2WNL5"/>
<dbReference type="HOGENOM" id="CLU_2942873_0_0_1"/>
<accession>B2WNL5</accession>
<dbReference type="EMBL" id="DS231632">
    <property type="protein sequence ID" value="EDU44625.1"/>
    <property type="molecule type" value="Genomic_DNA"/>
</dbReference>